<evidence type="ECO:0000256" key="6">
    <source>
        <dbReference type="SAM" id="Phobius"/>
    </source>
</evidence>
<feature type="transmembrane region" description="Helical" evidence="6">
    <location>
        <begin position="279"/>
        <end position="297"/>
    </location>
</feature>
<dbReference type="InterPro" id="IPR011701">
    <property type="entry name" value="MFS"/>
</dbReference>
<dbReference type="InterPro" id="IPR036259">
    <property type="entry name" value="MFS_trans_sf"/>
</dbReference>
<dbReference type="Proteomes" id="UP000242317">
    <property type="component" value="Unassembled WGS sequence"/>
</dbReference>
<proteinExistence type="predicted"/>
<feature type="transmembrane region" description="Helical" evidence="6">
    <location>
        <begin position="173"/>
        <end position="193"/>
    </location>
</feature>
<dbReference type="OrthoDB" id="9788453at2"/>
<feature type="transmembrane region" description="Helical" evidence="6">
    <location>
        <begin position="340"/>
        <end position="360"/>
    </location>
</feature>
<comment type="subcellular location">
    <subcellularLocation>
        <location evidence="1">Cell membrane</location>
        <topology evidence="1">Multi-pass membrane protein</topology>
    </subcellularLocation>
</comment>
<dbReference type="PANTHER" id="PTHR43124:SF4">
    <property type="entry name" value="SUGAR EFFLUX TRANSPORTER"/>
    <property type="match status" value="1"/>
</dbReference>
<evidence type="ECO:0000256" key="3">
    <source>
        <dbReference type="ARBA" id="ARBA00022692"/>
    </source>
</evidence>
<feature type="transmembrane region" description="Helical" evidence="6">
    <location>
        <begin position="303"/>
        <end position="328"/>
    </location>
</feature>
<feature type="transmembrane region" description="Helical" evidence="6">
    <location>
        <begin position="84"/>
        <end position="103"/>
    </location>
</feature>
<feature type="transmembrane region" description="Helical" evidence="6">
    <location>
        <begin position="143"/>
        <end position="161"/>
    </location>
</feature>
<evidence type="ECO:0000256" key="2">
    <source>
        <dbReference type="ARBA" id="ARBA00022475"/>
    </source>
</evidence>
<dbReference type="AlphaFoldDB" id="A0A1G6GS21"/>
<keyword evidence="5 6" id="KW-0472">Membrane</keyword>
<dbReference type="Pfam" id="PF07690">
    <property type="entry name" value="MFS_1"/>
    <property type="match status" value="1"/>
</dbReference>
<protein>
    <submittedName>
        <fullName evidence="8">MFS transporter, DHA1 family, L-arabinose/isopropyl-beta-D-thiogalactopyranoside export protein</fullName>
    </submittedName>
</protein>
<dbReference type="InterPro" id="IPR020846">
    <property type="entry name" value="MFS_dom"/>
</dbReference>
<dbReference type="EMBL" id="FMYK01000001">
    <property type="protein sequence ID" value="SDB84768.1"/>
    <property type="molecule type" value="Genomic_DNA"/>
</dbReference>
<feature type="transmembrane region" description="Helical" evidence="6">
    <location>
        <begin position="255"/>
        <end position="272"/>
    </location>
</feature>
<keyword evidence="2" id="KW-1003">Cell membrane</keyword>
<dbReference type="PANTHER" id="PTHR43124">
    <property type="entry name" value="PURINE EFFLUX PUMP PBUE"/>
    <property type="match status" value="1"/>
</dbReference>
<feature type="transmembrane region" description="Helical" evidence="6">
    <location>
        <begin position="52"/>
        <end position="72"/>
    </location>
</feature>
<evidence type="ECO:0000313" key="9">
    <source>
        <dbReference type="Proteomes" id="UP000242317"/>
    </source>
</evidence>
<dbReference type="Gene3D" id="1.20.1250.20">
    <property type="entry name" value="MFS general substrate transporter like domains"/>
    <property type="match status" value="1"/>
</dbReference>
<dbReference type="GO" id="GO:0022857">
    <property type="term" value="F:transmembrane transporter activity"/>
    <property type="evidence" value="ECO:0007669"/>
    <property type="project" value="InterPro"/>
</dbReference>
<keyword evidence="9" id="KW-1185">Reference proteome</keyword>
<evidence type="ECO:0000259" key="7">
    <source>
        <dbReference type="PROSITE" id="PS50850"/>
    </source>
</evidence>
<dbReference type="GO" id="GO:0005886">
    <property type="term" value="C:plasma membrane"/>
    <property type="evidence" value="ECO:0007669"/>
    <property type="project" value="UniProtKB-SubCell"/>
</dbReference>
<dbReference type="PROSITE" id="PS50850">
    <property type="entry name" value="MFS"/>
    <property type="match status" value="1"/>
</dbReference>
<dbReference type="RefSeq" id="WP_092615045.1">
    <property type="nucleotide sequence ID" value="NZ_FMYK01000001.1"/>
</dbReference>
<dbReference type="CDD" id="cd17324">
    <property type="entry name" value="MFS_NepI_like"/>
    <property type="match status" value="1"/>
</dbReference>
<organism evidence="8 9">
    <name type="scientific">Acinetobacter marinus</name>
    <dbReference type="NCBI Taxonomy" id="281375"/>
    <lineage>
        <taxon>Bacteria</taxon>
        <taxon>Pseudomonadati</taxon>
        <taxon>Pseudomonadota</taxon>
        <taxon>Gammaproteobacteria</taxon>
        <taxon>Moraxellales</taxon>
        <taxon>Moraxellaceae</taxon>
        <taxon>Acinetobacter</taxon>
    </lineage>
</organism>
<feature type="transmembrane region" description="Helical" evidence="6">
    <location>
        <begin position="109"/>
        <end position="131"/>
    </location>
</feature>
<accession>A0A1G6GS21</accession>
<evidence type="ECO:0000256" key="1">
    <source>
        <dbReference type="ARBA" id="ARBA00004651"/>
    </source>
</evidence>
<evidence type="ECO:0000313" key="8">
    <source>
        <dbReference type="EMBL" id="SDB84768.1"/>
    </source>
</evidence>
<feature type="transmembrane region" description="Helical" evidence="6">
    <location>
        <begin position="366"/>
        <end position="388"/>
    </location>
</feature>
<dbReference type="NCBIfam" id="NF002921">
    <property type="entry name" value="PRK03545.1"/>
    <property type="match status" value="1"/>
</dbReference>
<evidence type="ECO:0000256" key="5">
    <source>
        <dbReference type="ARBA" id="ARBA00023136"/>
    </source>
</evidence>
<dbReference type="SUPFAM" id="SSF103473">
    <property type="entry name" value="MFS general substrate transporter"/>
    <property type="match status" value="1"/>
</dbReference>
<feature type="transmembrane region" description="Helical" evidence="6">
    <location>
        <begin position="12"/>
        <end position="32"/>
    </location>
</feature>
<feature type="domain" description="Major facilitator superfamily (MFS) profile" evidence="7">
    <location>
        <begin position="18"/>
        <end position="392"/>
    </location>
</feature>
<dbReference type="InterPro" id="IPR050189">
    <property type="entry name" value="MFS_Efflux_Transporters"/>
</dbReference>
<gene>
    <name evidence="8" type="ORF">SAMN05421749_101339</name>
</gene>
<reference evidence="9" key="1">
    <citation type="submission" date="2016-09" db="EMBL/GenBank/DDBJ databases">
        <authorList>
            <person name="Varghese N."/>
            <person name="Submissions S."/>
        </authorList>
    </citation>
    <scope>NUCLEOTIDE SEQUENCE [LARGE SCALE GENOMIC DNA]</scope>
    <source>
        <strain evidence="9">ANC 3699</strain>
    </source>
</reference>
<name>A0A1G6GS21_9GAMM</name>
<evidence type="ECO:0000256" key="4">
    <source>
        <dbReference type="ARBA" id="ARBA00022989"/>
    </source>
</evidence>
<keyword evidence="3 6" id="KW-0812">Transmembrane</keyword>
<sequence length="397" mass="42749">MNTYVQTEQPALSGGWVCVIALALAAFIFNTTEFVPVALLSDIAASYQMTTSHVGIMLTIYAWIVSLTSIPLMLLTRNMERKQLLLGVFALFVLSHVLSYFAWSFSVLVISRVGIALSHAIFWSITASLAVRVAPAGKETQALGLLSTGTVLALVLGIPLGRLVGEYFGWRDTFALIGICAGLTAFVLFRALPNVPSVNTGSLKSLPMLMKRPALVMIYLITILVITAQFTAYSYIEPFIMQVAHFSSQQTTTLLLIYGAAGIVGSILFSQFSQRLPKAFPIFATACLALCLCTILPMSQNLYGFSVVTIFWGIGIMSFGLVLQSFVLKFASDATDLAMSLLSSLYNIGIGGGALLGSVVSMHYGLNYIGIIGGVIALFAVALMMYTVNHQSTQHIS</sequence>
<keyword evidence="4 6" id="KW-1133">Transmembrane helix</keyword>
<feature type="transmembrane region" description="Helical" evidence="6">
    <location>
        <begin position="214"/>
        <end position="235"/>
    </location>
</feature>